<dbReference type="InterPro" id="IPR036058">
    <property type="entry name" value="Kazal_dom_sf"/>
</dbReference>
<feature type="domain" description="Kazal-like" evidence="2">
    <location>
        <begin position="24"/>
        <end position="80"/>
    </location>
</feature>
<evidence type="ECO:0000313" key="4">
    <source>
        <dbReference type="Proteomes" id="UP000494165"/>
    </source>
</evidence>
<organism evidence="3 4">
    <name type="scientific">Cloeon dipterum</name>
    <dbReference type="NCBI Taxonomy" id="197152"/>
    <lineage>
        <taxon>Eukaryota</taxon>
        <taxon>Metazoa</taxon>
        <taxon>Ecdysozoa</taxon>
        <taxon>Arthropoda</taxon>
        <taxon>Hexapoda</taxon>
        <taxon>Insecta</taxon>
        <taxon>Pterygota</taxon>
        <taxon>Palaeoptera</taxon>
        <taxon>Ephemeroptera</taxon>
        <taxon>Pisciforma</taxon>
        <taxon>Baetidae</taxon>
        <taxon>Cloeon</taxon>
    </lineage>
</organism>
<keyword evidence="4" id="KW-1185">Reference proteome</keyword>
<proteinExistence type="predicted"/>
<dbReference type="SUPFAM" id="SSF100895">
    <property type="entry name" value="Kazal-type serine protease inhibitors"/>
    <property type="match status" value="1"/>
</dbReference>
<evidence type="ECO:0000313" key="3">
    <source>
        <dbReference type="EMBL" id="CAB3383477.1"/>
    </source>
</evidence>
<dbReference type="OrthoDB" id="126772at2759"/>
<feature type="chain" id="PRO_5035823090" description="Kazal-like domain-containing protein" evidence="1">
    <location>
        <begin position="22"/>
        <end position="80"/>
    </location>
</feature>
<accession>A0A8S1DRN4</accession>
<dbReference type="AlphaFoldDB" id="A0A8S1DRN4"/>
<dbReference type="Gene3D" id="3.30.60.30">
    <property type="match status" value="1"/>
</dbReference>
<reference evidence="3 4" key="1">
    <citation type="submission" date="2020-04" db="EMBL/GenBank/DDBJ databases">
        <authorList>
            <person name="Alioto T."/>
            <person name="Alioto T."/>
            <person name="Gomez Garrido J."/>
        </authorList>
    </citation>
    <scope>NUCLEOTIDE SEQUENCE [LARGE SCALE GENOMIC DNA]</scope>
</reference>
<comment type="caution">
    <text evidence="3">The sequence shown here is derived from an EMBL/GenBank/DDBJ whole genome shotgun (WGS) entry which is preliminary data.</text>
</comment>
<evidence type="ECO:0000256" key="1">
    <source>
        <dbReference type="SAM" id="SignalP"/>
    </source>
</evidence>
<sequence length="80" mass="8615">MARYTVIFALVACVLIVGALATGDQIGPECGCTCKRNLQPVCGKNSKGEFKRFGNQCLLDCENSCLNKDYDKTELSSCSA</sequence>
<gene>
    <name evidence="3" type="ORF">CLODIP_2_CD07524</name>
</gene>
<dbReference type="PROSITE" id="PS51465">
    <property type="entry name" value="KAZAL_2"/>
    <property type="match status" value="1"/>
</dbReference>
<keyword evidence="1" id="KW-0732">Signal</keyword>
<feature type="signal peptide" evidence="1">
    <location>
        <begin position="1"/>
        <end position="21"/>
    </location>
</feature>
<dbReference type="Proteomes" id="UP000494165">
    <property type="component" value="Unassembled WGS sequence"/>
</dbReference>
<evidence type="ECO:0000259" key="2">
    <source>
        <dbReference type="PROSITE" id="PS51465"/>
    </source>
</evidence>
<dbReference type="EMBL" id="CADEPI010000311">
    <property type="protein sequence ID" value="CAB3383477.1"/>
    <property type="molecule type" value="Genomic_DNA"/>
</dbReference>
<dbReference type="InterPro" id="IPR002350">
    <property type="entry name" value="Kazal_dom"/>
</dbReference>
<protein>
    <recommendedName>
        <fullName evidence="2">Kazal-like domain-containing protein</fullName>
    </recommendedName>
</protein>
<name>A0A8S1DRN4_9INSE</name>